<sequence>MKFIHIIHRLTKLSTLKHSCFSGNFALKHSWKYAETLLCSIYTYIYLYKNTCIRAATSVNNFFIKIFFIVVFSVCLSGCHKTIYICNKPINKLSVKEIPATNTHPAQFYLCGNHQYPCKSEFRWHEIKKCHPTSSKKRQGNFYEKCIAEKNVYHK</sequence>
<dbReference type="Proteomes" id="UP000254720">
    <property type="component" value="Unassembled WGS sequence"/>
</dbReference>
<keyword evidence="1" id="KW-1133">Transmembrane helix</keyword>
<evidence type="ECO:0000313" key="3">
    <source>
        <dbReference type="Proteomes" id="UP000254720"/>
    </source>
</evidence>
<comment type="caution">
    <text evidence="2">The sequence shown here is derived from an EMBL/GenBank/DDBJ whole genome shotgun (WGS) entry which is preliminary data.</text>
</comment>
<protein>
    <submittedName>
        <fullName evidence="2">Uncharacterized protein</fullName>
    </submittedName>
</protein>
<keyword evidence="1" id="KW-0472">Membrane</keyword>
<organism evidence="2 3">
    <name type="scientific">Aquicella lusitana</name>
    <dbReference type="NCBI Taxonomy" id="254246"/>
    <lineage>
        <taxon>Bacteria</taxon>
        <taxon>Pseudomonadati</taxon>
        <taxon>Pseudomonadota</taxon>
        <taxon>Gammaproteobacteria</taxon>
        <taxon>Legionellales</taxon>
        <taxon>Coxiellaceae</taxon>
        <taxon>Aquicella</taxon>
    </lineage>
</organism>
<reference evidence="2 3" key="1">
    <citation type="submission" date="2018-07" db="EMBL/GenBank/DDBJ databases">
        <title>Genomic Encyclopedia of Type Strains, Phase IV (KMG-IV): sequencing the most valuable type-strain genomes for metagenomic binning, comparative biology and taxonomic classification.</title>
        <authorList>
            <person name="Goeker M."/>
        </authorList>
    </citation>
    <scope>NUCLEOTIDE SEQUENCE [LARGE SCALE GENOMIC DNA]</scope>
    <source>
        <strain evidence="2 3">DSM 16500</strain>
    </source>
</reference>
<feature type="transmembrane region" description="Helical" evidence="1">
    <location>
        <begin position="62"/>
        <end position="84"/>
    </location>
</feature>
<evidence type="ECO:0000256" key="1">
    <source>
        <dbReference type="SAM" id="Phobius"/>
    </source>
</evidence>
<dbReference type="AlphaFoldDB" id="A0A370GGM2"/>
<keyword evidence="3" id="KW-1185">Reference proteome</keyword>
<keyword evidence="1" id="KW-0812">Transmembrane</keyword>
<accession>A0A370GGM2</accession>
<gene>
    <name evidence="2" type="ORF">C8D86_12111</name>
</gene>
<dbReference type="EMBL" id="QQAX01000021">
    <property type="protein sequence ID" value="RDI41113.1"/>
    <property type="molecule type" value="Genomic_DNA"/>
</dbReference>
<evidence type="ECO:0000313" key="2">
    <source>
        <dbReference type="EMBL" id="RDI41113.1"/>
    </source>
</evidence>
<proteinExistence type="predicted"/>
<name>A0A370GGM2_9COXI</name>